<proteinExistence type="predicted"/>
<feature type="region of interest" description="Disordered" evidence="1">
    <location>
        <begin position="1"/>
        <end position="25"/>
    </location>
</feature>
<accession>A0A167Q3U7</accession>
<evidence type="ECO:0000313" key="3">
    <source>
        <dbReference type="Proteomes" id="UP000076738"/>
    </source>
</evidence>
<organism evidence="2 3">
    <name type="scientific">Calocera viscosa (strain TUFC12733)</name>
    <dbReference type="NCBI Taxonomy" id="1330018"/>
    <lineage>
        <taxon>Eukaryota</taxon>
        <taxon>Fungi</taxon>
        <taxon>Dikarya</taxon>
        <taxon>Basidiomycota</taxon>
        <taxon>Agaricomycotina</taxon>
        <taxon>Dacrymycetes</taxon>
        <taxon>Dacrymycetales</taxon>
        <taxon>Dacrymycetaceae</taxon>
        <taxon>Calocera</taxon>
    </lineage>
</organism>
<sequence length="287" mass="31904">MTAGSRSERGTFDVRSNAPARSGGMRRPIYEDMALQEGKRTYIEPNEIKSFCTLPSNSCSVSASTPRSTQHHTTMATYPRTTEDSTTAGGSQVNVERFGNPNRLPTNPTAGGPGALYLVWFESDPVFGTGVTNTEHWGVLAGPPFALPRKKGLFGNTTFFKDTRINQRGYQLFHWTGDTPQEFEATTIEFPELPFIIGKIMICQYTASPSLDERIAQTLSQVPQPNVEQTPTDDRSLPWCFDALQVLRRKGFMIRTDERLVKQIGKFKARVGKAGLTREEIGVMLDS</sequence>
<evidence type="ECO:0000313" key="2">
    <source>
        <dbReference type="EMBL" id="KZO99385.1"/>
    </source>
</evidence>
<dbReference type="AlphaFoldDB" id="A0A167Q3U7"/>
<reference evidence="2 3" key="1">
    <citation type="journal article" date="2016" name="Mol. Biol. Evol.">
        <title>Comparative Genomics of Early-Diverging Mushroom-Forming Fungi Provides Insights into the Origins of Lignocellulose Decay Capabilities.</title>
        <authorList>
            <person name="Nagy L.G."/>
            <person name="Riley R."/>
            <person name="Tritt A."/>
            <person name="Adam C."/>
            <person name="Daum C."/>
            <person name="Floudas D."/>
            <person name="Sun H."/>
            <person name="Yadav J.S."/>
            <person name="Pangilinan J."/>
            <person name="Larsson K.H."/>
            <person name="Matsuura K."/>
            <person name="Barry K."/>
            <person name="Labutti K."/>
            <person name="Kuo R."/>
            <person name="Ohm R.A."/>
            <person name="Bhattacharya S.S."/>
            <person name="Shirouzu T."/>
            <person name="Yoshinaga Y."/>
            <person name="Martin F.M."/>
            <person name="Grigoriev I.V."/>
            <person name="Hibbett D.S."/>
        </authorList>
    </citation>
    <scope>NUCLEOTIDE SEQUENCE [LARGE SCALE GENOMIC DNA]</scope>
    <source>
        <strain evidence="2 3">TUFC12733</strain>
    </source>
</reference>
<keyword evidence="3" id="KW-1185">Reference proteome</keyword>
<gene>
    <name evidence="2" type="ORF">CALVIDRAFT_379501</name>
</gene>
<feature type="compositionally biased region" description="Basic and acidic residues" evidence="1">
    <location>
        <begin position="1"/>
        <end position="12"/>
    </location>
</feature>
<dbReference type="EMBL" id="KV417272">
    <property type="protein sequence ID" value="KZO99385.1"/>
    <property type="molecule type" value="Genomic_DNA"/>
</dbReference>
<name>A0A167Q3U7_CALVF</name>
<feature type="region of interest" description="Disordered" evidence="1">
    <location>
        <begin position="61"/>
        <end position="90"/>
    </location>
</feature>
<dbReference type="Proteomes" id="UP000076738">
    <property type="component" value="Unassembled WGS sequence"/>
</dbReference>
<protein>
    <submittedName>
        <fullName evidence="2">Uncharacterized protein</fullName>
    </submittedName>
</protein>
<evidence type="ECO:0000256" key="1">
    <source>
        <dbReference type="SAM" id="MobiDB-lite"/>
    </source>
</evidence>